<feature type="compositionally biased region" description="Basic and acidic residues" evidence="1">
    <location>
        <begin position="33"/>
        <end position="44"/>
    </location>
</feature>
<sequence length="158" mass="18543">MPEVQVQPRSATAMPVEFSESPARVLHGRPRRPCLDPKPKEKMPHKPPYRVHIGERENERIDRRVNILDDTSSIKLMSMVKFACAERFFDNIPAFYVNCISFQRLHLTCPRCGIYLGFQKTALSLRNLCERRVNPCHWRMVKSRETRHAPPECYPLRL</sequence>
<gene>
    <name evidence="3" type="ORF">K489DRAFT_39090</name>
</gene>
<dbReference type="GeneID" id="54364443"/>
<evidence type="ECO:0000313" key="2">
    <source>
        <dbReference type="Proteomes" id="UP000504637"/>
    </source>
</evidence>
<protein>
    <submittedName>
        <fullName evidence="3">Uncharacterized protein</fullName>
    </submittedName>
</protein>
<reference evidence="3" key="1">
    <citation type="submission" date="2020-01" db="EMBL/GenBank/DDBJ databases">
        <authorList>
            <consortium name="DOE Joint Genome Institute"/>
            <person name="Haridas S."/>
            <person name="Albert R."/>
            <person name="Binder M."/>
            <person name="Bloem J."/>
            <person name="Labutti K."/>
            <person name="Salamov A."/>
            <person name="Andreopoulos B."/>
            <person name="Baker S.E."/>
            <person name="Barry K."/>
            <person name="Bills G."/>
            <person name="Bluhm B.H."/>
            <person name="Cannon C."/>
            <person name="Castanera R."/>
            <person name="Culley D.E."/>
            <person name="Daum C."/>
            <person name="Ezra D."/>
            <person name="Gonzalez J.B."/>
            <person name="Henrissat B."/>
            <person name="Kuo A."/>
            <person name="Liang C."/>
            <person name="Lipzen A."/>
            <person name="Lutzoni F."/>
            <person name="Magnuson J."/>
            <person name="Mondo S."/>
            <person name="Nolan M."/>
            <person name="Ohm R."/>
            <person name="Pangilinan J."/>
            <person name="Park H.-J."/>
            <person name="Ramirez L."/>
            <person name="Alfaro M."/>
            <person name="Sun H."/>
            <person name="Tritt A."/>
            <person name="Yoshinaga Y."/>
            <person name="Zwiers L.-H."/>
            <person name="Turgeon B.G."/>
            <person name="Goodwin S.B."/>
            <person name="Spatafora J.W."/>
            <person name="Crous P.W."/>
            <person name="Grigoriev I.V."/>
        </authorList>
    </citation>
    <scope>NUCLEOTIDE SEQUENCE</scope>
    <source>
        <strain evidence="3">CBS 342.82</strain>
    </source>
</reference>
<organism evidence="3">
    <name type="scientific">Dissoconium aciculare CBS 342.82</name>
    <dbReference type="NCBI Taxonomy" id="1314786"/>
    <lineage>
        <taxon>Eukaryota</taxon>
        <taxon>Fungi</taxon>
        <taxon>Dikarya</taxon>
        <taxon>Ascomycota</taxon>
        <taxon>Pezizomycotina</taxon>
        <taxon>Dothideomycetes</taxon>
        <taxon>Dothideomycetidae</taxon>
        <taxon>Mycosphaerellales</taxon>
        <taxon>Dissoconiaceae</taxon>
        <taxon>Dissoconium</taxon>
    </lineage>
</organism>
<accession>A0A6J3LYC8</accession>
<evidence type="ECO:0000256" key="1">
    <source>
        <dbReference type="SAM" id="MobiDB-lite"/>
    </source>
</evidence>
<feature type="region of interest" description="Disordered" evidence="1">
    <location>
        <begin position="1"/>
        <end position="48"/>
    </location>
</feature>
<keyword evidence="2" id="KW-1185">Reference proteome</keyword>
<reference evidence="3" key="2">
    <citation type="submission" date="2020-04" db="EMBL/GenBank/DDBJ databases">
        <authorList>
            <consortium name="NCBI Genome Project"/>
        </authorList>
    </citation>
    <scope>NUCLEOTIDE SEQUENCE</scope>
    <source>
        <strain evidence="3">CBS 342.82</strain>
    </source>
</reference>
<name>A0A6J3LYC8_9PEZI</name>
<dbReference type="AlphaFoldDB" id="A0A6J3LYC8"/>
<dbReference type="RefSeq" id="XP_033457689.1">
    <property type="nucleotide sequence ID" value="XM_033606643.1"/>
</dbReference>
<proteinExistence type="predicted"/>
<dbReference type="Proteomes" id="UP000504637">
    <property type="component" value="Unplaced"/>
</dbReference>
<evidence type="ECO:0000313" key="3">
    <source>
        <dbReference type="RefSeq" id="XP_033457689.1"/>
    </source>
</evidence>
<reference evidence="3" key="3">
    <citation type="submission" date="2025-08" db="UniProtKB">
        <authorList>
            <consortium name="RefSeq"/>
        </authorList>
    </citation>
    <scope>IDENTIFICATION</scope>
    <source>
        <strain evidence="3">CBS 342.82</strain>
    </source>
</reference>